<dbReference type="EMBL" id="JAAAHY010002062">
    <property type="protein sequence ID" value="KAF9945526.1"/>
    <property type="molecule type" value="Genomic_DNA"/>
</dbReference>
<evidence type="ECO:0000256" key="1">
    <source>
        <dbReference type="ARBA" id="ARBA00022729"/>
    </source>
</evidence>
<proteinExistence type="predicted"/>
<dbReference type="Proteomes" id="UP000738359">
    <property type="component" value="Unassembled WGS sequence"/>
</dbReference>
<reference evidence="3" key="1">
    <citation type="journal article" date="2020" name="Fungal Divers.">
        <title>Resolving the Mortierellaceae phylogeny through synthesis of multi-gene phylogenetics and phylogenomics.</title>
        <authorList>
            <person name="Vandepol N."/>
            <person name="Liber J."/>
            <person name="Desiro A."/>
            <person name="Na H."/>
            <person name="Kennedy M."/>
            <person name="Barry K."/>
            <person name="Grigoriev I.V."/>
            <person name="Miller A.N."/>
            <person name="O'Donnell K."/>
            <person name="Stajich J.E."/>
            <person name="Bonito G."/>
        </authorList>
    </citation>
    <scope>NUCLEOTIDE SEQUENCE</scope>
    <source>
        <strain evidence="3">CK1249</strain>
    </source>
</reference>
<dbReference type="InterPro" id="IPR051477">
    <property type="entry name" value="Expansin_CellWall"/>
</dbReference>
<feature type="chain" id="PRO_5040458876" description="RlpA-like protein double-psi beta-barrel domain-containing protein" evidence="2">
    <location>
        <begin position="22"/>
        <end position="191"/>
    </location>
</feature>
<evidence type="ECO:0000313" key="3">
    <source>
        <dbReference type="EMBL" id="KAF9945526.1"/>
    </source>
</evidence>
<dbReference type="PANTHER" id="PTHR31836:SF28">
    <property type="entry name" value="SRCR DOMAIN-CONTAINING PROTEIN-RELATED"/>
    <property type="match status" value="1"/>
</dbReference>
<dbReference type="CDD" id="cd22191">
    <property type="entry name" value="DPBB_RlpA_EXP_N-like"/>
    <property type="match status" value="1"/>
</dbReference>
<dbReference type="OrthoDB" id="623670at2759"/>
<dbReference type="SUPFAM" id="SSF50685">
    <property type="entry name" value="Barwin-like endoglucanases"/>
    <property type="match status" value="1"/>
</dbReference>
<gene>
    <name evidence="3" type="ORF">BGZ70_003763</name>
</gene>
<dbReference type="InterPro" id="IPR036908">
    <property type="entry name" value="RlpA-like_sf"/>
</dbReference>
<dbReference type="PANTHER" id="PTHR31836">
    <property type="match status" value="1"/>
</dbReference>
<accession>A0A9P6ITN7</accession>
<evidence type="ECO:0000313" key="4">
    <source>
        <dbReference type="Proteomes" id="UP000738359"/>
    </source>
</evidence>
<protein>
    <recommendedName>
        <fullName evidence="5">RlpA-like protein double-psi beta-barrel domain-containing protein</fullName>
    </recommendedName>
</protein>
<keyword evidence="1 2" id="KW-0732">Signal</keyword>
<evidence type="ECO:0000256" key="2">
    <source>
        <dbReference type="SAM" id="SignalP"/>
    </source>
</evidence>
<name>A0A9P6ITN7_MORAP</name>
<feature type="signal peptide" evidence="2">
    <location>
        <begin position="1"/>
        <end position="21"/>
    </location>
</feature>
<organism evidence="3 4">
    <name type="scientific">Mortierella alpina</name>
    <name type="common">Oleaginous fungus</name>
    <name type="synonym">Mortierella renispora</name>
    <dbReference type="NCBI Taxonomy" id="64518"/>
    <lineage>
        <taxon>Eukaryota</taxon>
        <taxon>Fungi</taxon>
        <taxon>Fungi incertae sedis</taxon>
        <taxon>Mucoromycota</taxon>
        <taxon>Mortierellomycotina</taxon>
        <taxon>Mortierellomycetes</taxon>
        <taxon>Mortierellales</taxon>
        <taxon>Mortierellaceae</taxon>
        <taxon>Mortierella</taxon>
    </lineage>
</organism>
<sequence>MTKISTFSLYALVAIASLVNAAPVAPLPSPSDVVVAIPSLNITDGIDATPTAAIPTALSTPAAAGSTPSSASTIAISAKGDPFSTSVEHKGKATWFTHHYGACNFYWDGYKEPVVALNAHQMGIMSWGNPVCNRKVRVINKDDPSKTVVARIVDKCPGDECAWGSLDLSPYAFKKLGHLDTGILNITWNYI</sequence>
<keyword evidence="4" id="KW-1185">Reference proteome</keyword>
<dbReference type="AlphaFoldDB" id="A0A9P6ITN7"/>
<evidence type="ECO:0008006" key="5">
    <source>
        <dbReference type="Google" id="ProtNLM"/>
    </source>
</evidence>
<dbReference type="Gene3D" id="2.40.40.10">
    <property type="entry name" value="RlpA-like domain"/>
    <property type="match status" value="1"/>
</dbReference>
<comment type="caution">
    <text evidence="3">The sequence shown here is derived from an EMBL/GenBank/DDBJ whole genome shotgun (WGS) entry which is preliminary data.</text>
</comment>